<organism evidence="1 2">
    <name type="scientific">Hymenoscyphus albidus</name>
    <dbReference type="NCBI Taxonomy" id="595503"/>
    <lineage>
        <taxon>Eukaryota</taxon>
        <taxon>Fungi</taxon>
        <taxon>Dikarya</taxon>
        <taxon>Ascomycota</taxon>
        <taxon>Pezizomycotina</taxon>
        <taxon>Leotiomycetes</taxon>
        <taxon>Helotiales</taxon>
        <taxon>Helotiaceae</taxon>
        <taxon>Hymenoscyphus</taxon>
    </lineage>
</organism>
<reference evidence="1" key="1">
    <citation type="submission" date="2021-07" db="EMBL/GenBank/DDBJ databases">
        <authorList>
            <person name="Durling M."/>
        </authorList>
    </citation>
    <scope>NUCLEOTIDE SEQUENCE</scope>
</reference>
<comment type="caution">
    <text evidence="1">The sequence shown here is derived from an EMBL/GenBank/DDBJ whole genome shotgun (WGS) entry which is preliminary data.</text>
</comment>
<proteinExistence type="predicted"/>
<evidence type="ECO:0000313" key="2">
    <source>
        <dbReference type="Proteomes" id="UP000701801"/>
    </source>
</evidence>
<evidence type="ECO:0000313" key="1">
    <source>
        <dbReference type="EMBL" id="CAG8978822.1"/>
    </source>
</evidence>
<dbReference type="AlphaFoldDB" id="A0A9N9LSP8"/>
<gene>
    <name evidence="1" type="ORF">HYALB_00013196</name>
</gene>
<keyword evidence="2" id="KW-1185">Reference proteome</keyword>
<accession>A0A9N9LSP8</accession>
<dbReference type="OrthoDB" id="2897099at2759"/>
<protein>
    <submittedName>
        <fullName evidence="1">Uncharacterized protein</fullName>
    </submittedName>
</protein>
<sequence>MSSVVYAEAAGVTDPDMVCAFTIGVLHLSATRVLKGDILYGDSAALVGSTWSPFNGRYRTWERFVKYSRLLQRSSSSKAAKILDNASSCRVFTCEHFTLEVPPDILWSHCINPEHRSHLGLSSEVTKSYRVPPRGCVLRAPGVSPPILCRQCTSGFKSAIEEYEDDEVYAISGLPAAVVNCESLGIASGIRRAAVWATKKVCCDDCACKVTCWADQAAYLVLVSLMKSEPDTDAVIW</sequence>
<name>A0A9N9LSP8_9HELO</name>
<dbReference type="EMBL" id="CAJVRM010000283">
    <property type="protein sequence ID" value="CAG8978822.1"/>
    <property type="molecule type" value="Genomic_DNA"/>
</dbReference>
<dbReference type="Proteomes" id="UP000701801">
    <property type="component" value="Unassembled WGS sequence"/>
</dbReference>